<dbReference type="EMBL" id="JADQTO010000028">
    <property type="protein sequence ID" value="MBG0567551.1"/>
    <property type="molecule type" value="Genomic_DNA"/>
</dbReference>
<evidence type="ECO:0008006" key="4">
    <source>
        <dbReference type="Google" id="ProtNLM"/>
    </source>
</evidence>
<evidence type="ECO:0000256" key="1">
    <source>
        <dbReference type="SAM" id="MobiDB-lite"/>
    </source>
</evidence>
<dbReference type="Gene3D" id="1.10.10.2910">
    <property type="match status" value="1"/>
</dbReference>
<accession>A0A931CJH5</accession>
<comment type="caution">
    <text evidence="2">The sequence shown here is derived from an EMBL/GenBank/DDBJ whole genome shotgun (WGS) entry which is preliminary data.</text>
</comment>
<dbReference type="RefSeq" id="WP_196419327.1">
    <property type="nucleotide sequence ID" value="NZ_JADQTO010000028.1"/>
</dbReference>
<dbReference type="AlphaFoldDB" id="A0A931CJH5"/>
<organism evidence="2 3">
    <name type="scientific">Actinoplanes aureus</name>
    <dbReference type="NCBI Taxonomy" id="2792083"/>
    <lineage>
        <taxon>Bacteria</taxon>
        <taxon>Bacillati</taxon>
        <taxon>Actinomycetota</taxon>
        <taxon>Actinomycetes</taxon>
        <taxon>Micromonosporales</taxon>
        <taxon>Micromonosporaceae</taxon>
        <taxon>Actinoplanes</taxon>
    </lineage>
</organism>
<feature type="region of interest" description="Disordered" evidence="1">
    <location>
        <begin position="153"/>
        <end position="172"/>
    </location>
</feature>
<protein>
    <recommendedName>
        <fullName evidence="4">IrrE N-terminal-like domain-containing protein</fullName>
    </recommendedName>
</protein>
<name>A0A931CJH5_9ACTN</name>
<evidence type="ECO:0000313" key="2">
    <source>
        <dbReference type="EMBL" id="MBG0567551.1"/>
    </source>
</evidence>
<evidence type="ECO:0000313" key="3">
    <source>
        <dbReference type="Proteomes" id="UP000598146"/>
    </source>
</evidence>
<gene>
    <name evidence="2" type="ORF">I4J89_39505</name>
</gene>
<keyword evidence="3" id="KW-1185">Reference proteome</keyword>
<dbReference type="Proteomes" id="UP000598146">
    <property type="component" value="Unassembled WGS sequence"/>
</dbReference>
<sequence length="172" mass="18880">MRDLHIPQPLDMEALCHAIGVRTGRSIRLYPMAMPDGGPNGVWMATEHGDIIFYESGTSRVHQMQIILHELGHLLCSHDAVPGLEGAATAILAPDLDPGLVQRMLGRTHYSVQEEREAEMIASLILQKATDWTPEPQPVVPADAAPVVERIHRSLSAGSVSSRRNPEEGTRR</sequence>
<proteinExistence type="predicted"/>
<reference evidence="2" key="1">
    <citation type="submission" date="2020-11" db="EMBL/GenBank/DDBJ databases">
        <title>Isolation and identification of active actinomycetes.</title>
        <authorList>
            <person name="Sun X."/>
        </authorList>
    </citation>
    <scope>NUCLEOTIDE SEQUENCE</scope>
    <source>
        <strain evidence="2">NEAU-A11</strain>
    </source>
</reference>